<protein>
    <submittedName>
        <fullName evidence="1">Uncharacterized protein</fullName>
    </submittedName>
</protein>
<dbReference type="AlphaFoldDB" id="A0A7W6ESH9"/>
<keyword evidence="2" id="KW-1185">Reference proteome</keyword>
<dbReference type="RefSeq" id="WP_183977902.1">
    <property type="nucleotide sequence ID" value="NZ_JACIBY010000012.1"/>
</dbReference>
<organism evidence="1 2">
    <name type="scientific">Runella defluvii</name>
    <dbReference type="NCBI Taxonomy" id="370973"/>
    <lineage>
        <taxon>Bacteria</taxon>
        <taxon>Pseudomonadati</taxon>
        <taxon>Bacteroidota</taxon>
        <taxon>Cytophagia</taxon>
        <taxon>Cytophagales</taxon>
        <taxon>Spirosomataceae</taxon>
        <taxon>Runella</taxon>
    </lineage>
</organism>
<gene>
    <name evidence="1" type="ORF">FHS57_004755</name>
</gene>
<proteinExistence type="predicted"/>
<sequence length="107" mass="12588">MKAFNLRNFDLKILDWIVVDIVRTQGTIDSEAGLGWVAYDVCVQVTQVNDITVCFEFNKERHFALKDDVRRTNRRPSLFQELDKIIYIKKAIPSWEHSLYLRNQAKA</sequence>
<name>A0A7W6ESH9_9BACT</name>
<accession>A0A7W6ESH9</accession>
<evidence type="ECO:0000313" key="2">
    <source>
        <dbReference type="Proteomes" id="UP000541352"/>
    </source>
</evidence>
<dbReference type="EMBL" id="JACIBY010000012">
    <property type="protein sequence ID" value="MBB3840735.1"/>
    <property type="molecule type" value="Genomic_DNA"/>
</dbReference>
<comment type="caution">
    <text evidence="1">The sequence shown here is derived from an EMBL/GenBank/DDBJ whole genome shotgun (WGS) entry which is preliminary data.</text>
</comment>
<evidence type="ECO:0000313" key="1">
    <source>
        <dbReference type="EMBL" id="MBB3840735.1"/>
    </source>
</evidence>
<reference evidence="1 2" key="1">
    <citation type="submission" date="2020-08" db="EMBL/GenBank/DDBJ databases">
        <title>Genomic Encyclopedia of Type Strains, Phase IV (KMG-IV): sequencing the most valuable type-strain genomes for metagenomic binning, comparative biology and taxonomic classification.</title>
        <authorList>
            <person name="Goeker M."/>
        </authorList>
    </citation>
    <scope>NUCLEOTIDE SEQUENCE [LARGE SCALE GENOMIC DNA]</scope>
    <source>
        <strain evidence="1 2">DSM 17976</strain>
    </source>
</reference>
<dbReference type="Proteomes" id="UP000541352">
    <property type="component" value="Unassembled WGS sequence"/>
</dbReference>